<evidence type="ECO:0000313" key="3">
    <source>
        <dbReference type="EMBL" id="MCF4102382.1"/>
    </source>
</evidence>
<keyword evidence="4" id="KW-1185">Reference proteome</keyword>
<dbReference type="Proteomes" id="UP001179363">
    <property type="component" value="Unassembled WGS sequence"/>
</dbReference>
<dbReference type="InterPro" id="IPR031345">
    <property type="entry name" value="T9SS_Plug_N"/>
</dbReference>
<evidence type="ECO:0000313" key="4">
    <source>
        <dbReference type="Proteomes" id="UP001179363"/>
    </source>
</evidence>
<sequence>MRILTILAVVLCSTSVFSQQQQETPPPNFIRSITFQGDAKVSGNPIIRIEESLLLEFDDIIGDEADYYYTIEHFNFDWTPSQLNKSEYLDGFDEVRITDFENSYNTLQAYTHYKLSFPNKDTKGFKVSGNYLLKVFNTAKEIIFSRKFMVYQPIAQVAVTIKRSRDLSFINKKQVVNFTVNSPELLLKNPATTVKTLILKNNNLKTAISQVPPQYTIGNELIFKYDKETSFWAGNEYLQFDSKDVRAPTINISRIELLDLYHHYLFTDTSRDTEPYRYNPDINGQFIVRTLQGENSAIESEYIWTHFTLQNFDPLNGGQLHLYGAFNNFEINDTTLMTYNTHTGLYENAMLLKQGFYNYSYVLVKKDGTLNEGFISGNFDKTENKYQVLIYYRDLGARYDQIIGFGEASSINITN</sequence>
<organism evidence="3 4">
    <name type="scientific">Gillisia lutea</name>
    <dbReference type="NCBI Taxonomy" id="2909668"/>
    <lineage>
        <taxon>Bacteria</taxon>
        <taxon>Pseudomonadati</taxon>
        <taxon>Bacteroidota</taxon>
        <taxon>Flavobacteriia</taxon>
        <taxon>Flavobacteriales</taxon>
        <taxon>Flavobacteriaceae</taxon>
        <taxon>Gillisia</taxon>
    </lineage>
</organism>
<evidence type="ECO:0000259" key="2">
    <source>
        <dbReference type="Pfam" id="PF17116"/>
    </source>
</evidence>
<name>A0ABS9EJ61_9FLAO</name>
<evidence type="ECO:0000256" key="1">
    <source>
        <dbReference type="SAM" id="SignalP"/>
    </source>
</evidence>
<dbReference type="EMBL" id="JAKGTH010000010">
    <property type="protein sequence ID" value="MCF4102382.1"/>
    <property type="molecule type" value="Genomic_DNA"/>
</dbReference>
<protein>
    <submittedName>
        <fullName evidence="3">DUF5103 domain-containing protein</fullName>
    </submittedName>
</protein>
<accession>A0ABS9EJ61</accession>
<keyword evidence="1" id="KW-0732">Signal</keyword>
<reference evidence="3" key="1">
    <citation type="submission" date="2022-01" db="EMBL/GenBank/DDBJ databases">
        <title>Gillisia lutea sp. nov., isolated from marine plastic residues from the Malvarosa beach (Valencia, Spain).</title>
        <authorList>
            <person name="Vidal-Verdu A."/>
            <person name="Molina-Menor E."/>
            <person name="Satari L."/>
            <person name="Pascual J."/>
            <person name="Pereto J."/>
            <person name="Porcar M."/>
        </authorList>
    </citation>
    <scope>NUCLEOTIDE SEQUENCE</scope>
    <source>
        <strain evidence="3">M10.2A</strain>
    </source>
</reference>
<dbReference type="Pfam" id="PF17116">
    <property type="entry name" value="T9SS_plug_1st"/>
    <property type="match status" value="1"/>
</dbReference>
<feature type="signal peptide" evidence="1">
    <location>
        <begin position="1"/>
        <end position="18"/>
    </location>
</feature>
<gene>
    <name evidence="3" type="ORF">L1I30_11950</name>
</gene>
<dbReference type="RefSeq" id="WP_236134525.1">
    <property type="nucleotide sequence ID" value="NZ_JAKGTH010000010.1"/>
</dbReference>
<proteinExistence type="predicted"/>
<feature type="chain" id="PRO_5045207631" evidence="1">
    <location>
        <begin position="19"/>
        <end position="415"/>
    </location>
</feature>
<feature type="domain" description="Type 9 secretion system plug protein N-terminal" evidence="2">
    <location>
        <begin position="30"/>
        <end position="152"/>
    </location>
</feature>
<comment type="caution">
    <text evidence="3">The sequence shown here is derived from an EMBL/GenBank/DDBJ whole genome shotgun (WGS) entry which is preliminary data.</text>
</comment>